<reference evidence="3" key="1">
    <citation type="journal article" date="2019" name="Int. J. Syst. Evol. Microbiol.">
        <title>The Global Catalogue of Microorganisms (GCM) 10K type strain sequencing project: providing services to taxonomists for standard genome sequencing and annotation.</title>
        <authorList>
            <consortium name="The Broad Institute Genomics Platform"/>
            <consortium name="The Broad Institute Genome Sequencing Center for Infectious Disease"/>
            <person name="Wu L."/>
            <person name="Ma J."/>
        </authorList>
    </citation>
    <scope>NUCLEOTIDE SEQUENCE [LARGE SCALE GENOMIC DNA]</scope>
    <source>
        <strain evidence="3">KCTC 42217</strain>
    </source>
</reference>
<dbReference type="NCBIfam" id="TIGR00778">
    <property type="entry name" value="ahpD_dom"/>
    <property type="match status" value="1"/>
</dbReference>
<organism evidence="2 3">
    <name type="scientific">Paradesertivirga mongoliensis</name>
    <dbReference type="NCBI Taxonomy" id="2100740"/>
    <lineage>
        <taxon>Bacteria</taxon>
        <taxon>Pseudomonadati</taxon>
        <taxon>Bacteroidota</taxon>
        <taxon>Sphingobacteriia</taxon>
        <taxon>Sphingobacteriales</taxon>
        <taxon>Sphingobacteriaceae</taxon>
        <taxon>Paradesertivirga</taxon>
    </lineage>
</organism>
<sequence length="158" mass="18152">MERISHQEQPAGLYQAMKQVQDYVDNSGLDFFLLELVRTRVSQINGCAYCLDMHFKEAIAAGEDPIRLISISAWREAPYYSAKEQAALQFAERLTRMPEEEHSDDIHDELLKYFSKHEIAYLTLAVVQINSWNRLTKSFGPVPGLYKAGQNKKQLVDL</sequence>
<gene>
    <name evidence="2" type="ORF">ACFSJU_05170</name>
</gene>
<name>A0ABW4ZIW1_9SPHI</name>
<comment type="caution">
    <text evidence="2">The sequence shown here is derived from an EMBL/GenBank/DDBJ whole genome shotgun (WGS) entry which is preliminary data.</text>
</comment>
<dbReference type="PANTHER" id="PTHR34846:SF10">
    <property type="entry name" value="CYTOPLASMIC PROTEIN"/>
    <property type="match status" value="1"/>
</dbReference>
<dbReference type="Proteomes" id="UP001597387">
    <property type="component" value="Unassembled WGS sequence"/>
</dbReference>
<dbReference type="InterPro" id="IPR004675">
    <property type="entry name" value="AhpD_core"/>
</dbReference>
<dbReference type="SUPFAM" id="SSF69118">
    <property type="entry name" value="AhpD-like"/>
    <property type="match status" value="1"/>
</dbReference>
<keyword evidence="3" id="KW-1185">Reference proteome</keyword>
<evidence type="ECO:0000313" key="2">
    <source>
        <dbReference type="EMBL" id="MFD2161774.1"/>
    </source>
</evidence>
<proteinExistence type="predicted"/>
<evidence type="ECO:0000259" key="1">
    <source>
        <dbReference type="Pfam" id="PF02627"/>
    </source>
</evidence>
<dbReference type="RefSeq" id="WP_255898584.1">
    <property type="nucleotide sequence ID" value="NZ_JAFMZO010000001.1"/>
</dbReference>
<accession>A0ABW4ZIW1</accession>
<feature type="domain" description="Carboxymuconolactone decarboxylase-like" evidence="1">
    <location>
        <begin position="13"/>
        <end position="92"/>
    </location>
</feature>
<protein>
    <submittedName>
        <fullName evidence="2">Carboxymuconolactone decarboxylase family protein</fullName>
    </submittedName>
</protein>
<dbReference type="EMBL" id="JBHUHZ010000001">
    <property type="protein sequence ID" value="MFD2161774.1"/>
    <property type="molecule type" value="Genomic_DNA"/>
</dbReference>
<dbReference type="Gene3D" id="1.20.1290.10">
    <property type="entry name" value="AhpD-like"/>
    <property type="match status" value="1"/>
</dbReference>
<evidence type="ECO:0000313" key="3">
    <source>
        <dbReference type="Proteomes" id="UP001597387"/>
    </source>
</evidence>
<dbReference type="InterPro" id="IPR003779">
    <property type="entry name" value="CMD-like"/>
</dbReference>
<dbReference type="PANTHER" id="PTHR34846">
    <property type="entry name" value="4-CARBOXYMUCONOLACTONE DECARBOXYLASE FAMILY PROTEIN (AFU_ORTHOLOGUE AFUA_6G11590)"/>
    <property type="match status" value="1"/>
</dbReference>
<dbReference type="InterPro" id="IPR029032">
    <property type="entry name" value="AhpD-like"/>
</dbReference>
<dbReference type="Pfam" id="PF02627">
    <property type="entry name" value="CMD"/>
    <property type="match status" value="1"/>
</dbReference>